<protein>
    <submittedName>
        <fullName evidence="3">Uncharacterized protein</fullName>
    </submittedName>
</protein>
<dbReference type="AlphaFoldDB" id="A0A2M9CRU9"/>
<evidence type="ECO:0000256" key="2">
    <source>
        <dbReference type="SAM" id="Phobius"/>
    </source>
</evidence>
<feature type="region of interest" description="Disordered" evidence="1">
    <location>
        <begin position="40"/>
        <end position="85"/>
    </location>
</feature>
<sequence length="85" mass="9830">MLKLIDLAIDIFVIWLLYKFVTEFVIPVFQIGREVQRRIKSTQDTHTAPHSDFYASSQSSRHTSRQPEGEYIDFEEIKDSPAGGK</sequence>
<evidence type="ECO:0000313" key="4">
    <source>
        <dbReference type="Proteomes" id="UP000230000"/>
    </source>
</evidence>
<feature type="transmembrane region" description="Helical" evidence="2">
    <location>
        <begin position="12"/>
        <end position="31"/>
    </location>
</feature>
<accession>A0A2M9CRU9</accession>
<proteinExistence type="predicted"/>
<evidence type="ECO:0000313" key="3">
    <source>
        <dbReference type="EMBL" id="PJJ74652.1"/>
    </source>
</evidence>
<dbReference type="OrthoDB" id="680848at2"/>
<name>A0A2M9CRU9_9BACT</name>
<keyword evidence="2" id="KW-0812">Transmembrane</keyword>
<keyword evidence="4" id="KW-1185">Reference proteome</keyword>
<comment type="caution">
    <text evidence="3">The sequence shown here is derived from an EMBL/GenBank/DDBJ whole genome shotgun (WGS) entry which is preliminary data.</text>
</comment>
<reference evidence="3 4" key="1">
    <citation type="submission" date="2017-11" db="EMBL/GenBank/DDBJ databases">
        <title>Genomic Encyclopedia of Archaeal and Bacterial Type Strains, Phase II (KMG-II): From Individual Species to Whole Genera.</title>
        <authorList>
            <person name="Goeker M."/>
        </authorList>
    </citation>
    <scope>NUCLEOTIDE SEQUENCE [LARGE SCALE GENOMIC DNA]</scope>
    <source>
        <strain evidence="3 4">DSM 27268</strain>
    </source>
</reference>
<organism evidence="3 4">
    <name type="scientific">Thermoflavifilum aggregans</name>
    <dbReference type="NCBI Taxonomy" id="454188"/>
    <lineage>
        <taxon>Bacteria</taxon>
        <taxon>Pseudomonadati</taxon>
        <taxon>Bacteroidota</taxon>
        <taxon>Chitinophagia</taxon>
        <taxon>Chitinophagales</taxon>
        <taxon>Chitinophagaceae</taxon>
        <taxon>Thermoflavifilum</taxon>
    </lineage>
</organism>
<dbReference type="Proteomes" id="UP000230000">
    <property type="component" value="Unassembled WGS sequence"/>
</dbReference>
<evidence type="ECO:0000256" key="1">
    <source>
        <dbReference type="SAM" id="MobiDB-lite"/>
    </source>
</evidence>
<feature type="compositionally biased region" description="Basic and acidic residues" evidence="1">
    <location>
        <begin position="40"/>
        <end position="49"/>
    </location>
</feature>
<keyword evidence="2" id="KW-1133">Transmembrane helix</keyword>
<dbReference type="RefSeq" id="WP_100313357.1">
    <property type="nucleotide sequence ID" value="NZ_PGFG01000001.1"/>
</dbReference>
<feature type="compositionally biased region" description="Polar residues" evidence="1">
    <location>
        <begin position="50"/>
        <end position="61"/>
    </location>
</feature>
<gene>
    <name evidence="3" type="ORF">BXY57_0214</name>
</gene>
<keyword evidence="2" id="KW-0472">Membrane</keyword>
<dbReference type="EMBL" id="PGFG01000001">
    <property type="protein sequence ID" value="PJJ74652.1"/>
    <property type="molecule type" value="Genomic_DNA"/>
</dbReference>